<dbReference type="InterPro" id="IPR036388">
    <property type="entry name" value="WH-like_DNA-bd_sf"/>
</dbReference>
<dbReference type="PATRIC" id="fig|200450.3.peg.85"/>
<evidence type="ECO:0000313" key="8">
    <source>
        <dbReference type="Proteomes" id="UP000036608"/>
    </source>
</evidence>
<evidence type="ECO:0000256" key="5">
    <source>
        <dbReference type="ARBA" id="ARBA00023163"/>
    </source>
</evidence>
<dbReference type="EMBL" id="CP011507">
    <property type="protein sequence ID" value="AKS04640.1"/>
    <property type="molecule type" value="Genomic_DNA"/>
</dbReference>
<dbReference type="SUPFAM" id="SSF53383">
    <property type="entry name" value="PLP-dependent transferases"/>
    <property type="match status" value="1"/>
</dbReference>
<dbReference type="Proteomes" id="UP000036608">
    <property type="component" value="Chromosome"/>
</dbReference>
<evidence type="ECO:0000313" key="7">
    <source>
        <dbReference type="EMBL" id="AKS04640.1"/>
    </source>
</evidence>
<dbReference type="RefSeq" id="WP_049708386.1">
    <property type="nucleotide sequence ID" value="NZ_CP011507.1"/>
</dbReference>
<keyword evidence="2" id="KW-0663">Pyridoxal phosphate</keyword>
<proteinExistence type="inferred from homology"/>
<dbReference type="Gene3D" id="1.10.10.10">
    <property type="entry name" value="Winged helix-like DNA-binding domain superfamily/Winged helix DNA-binding domain"/>
    <property type="match status" value="1"/>
</dbReference>
<dbReference type="InterPro" id="IPR000524">
    <property type="entry name" value="Tscrpt_reg_HTH_GntR"/>
</dbReference>
<dbReference type="SUPFAM" id="SSF46785">
    <property type="entry name" value="Winged helix' DNA-binding domain"/>
    <property type="match status" value="1"/>
</dbReference>
<dbReference type="GO" id="GO:0003677">
    <property type="term" value="F:DNA binding"/>
    <property type="evidence" value="ECO:0007669"/>
    <property type="project" value="UniProtKB-KW"/>
</dbReference>
<feature type="domain" description="HTH gntR-type" evidence="6">
    <location>
        <begin position="10"/>
        <end position="78"/>
    </location>
</feature>
<evidence type="ECO:0000259" key="6">
    <source>
        <dbReference type="PROSITE" id="PS50949"/>
    </source>
</evidence>
<dbReference type="PANTHER" id="PTHR46577:SF1">
    <property type="entry name" value="HTH-TYPE TRANSCRIPTIONAL REGULATORY PROTEIN GABR"/>
    <property type="match status" value="1"/>
</dbReference>
<evidence type="ECO:0000256" key="1">
    <source>
        <dbReference type="ARBA" id="ARBA00005384"/>
    </source>
</evidence>
<name>A0A0H5A547_9PSED</name>
<keyword evidence="5" id="KW-0804">Transcription</keyword>
<organism evidence="7 8">
    <name type="scientific">Pseudomonas trivialis</name>
    <dbReference type="NCBI Taxonomy" id="200450"/>
    <lineage>
        <taxon>Bacteria</taxon>
        <taxon>Pseudomonadati</taxon>
        <taxon>Pseudomonadota</taxon>
        <taxon>Gammaproteobacteria</taxon>
        <taxon>Pseudomonadales</taxon>
        <taxon>Pseudomonadaceae</taxon>
        <taxon>Pseudomonas</taxon>
    </lineage>
</organism>
<gene>
    <name evidence="7" type="ORF">AA957_00375</name>
</gene>
<dbReference type="GO" id="GO:0003700">
    <property type="term" value="F:DNA-binding transcription factor activity"/>
    <property type="evidence" value="ECO:0007669"/>
    <property type="project" value="InterPro"/>
</dbReference>
<evidence type="ECO:0000256" key="2">
    <source>
        <dbReference type="ARBA" id="ARBA00022898"/>
    </source>
</evidence>
<dbReference type="InterPro" id="IPR015421">
    <property type="entry name" value="PyrdxlP-dep_Trfase_major"/>
</dbReference>
<dbReference type="InterPro" id="IPR051446">
    <property type="entry name" value="HTH_trans_reg/aminotransferase"/>
</dbReference>
<dbReference type="Pfam" id="PF00392">
    <property type="entry name" value="GntR"/>
    <property type="match status" value="1"/>
</dbReference>
<evidence type="ECO:0000256" key="4">
    <source>
        <dbReference type="ARBA" id="ARBA00023125"/>
    </source>
</evidence>
<dbReference type="PANTHER" id="PTHR46577">
    <property type="entry name" value="HTH-TYPE TRANSCRIPTIONAL REGULATORY PROTEIN GABR"/>
    <property type="match status" value="1"/>
</dbReference>
<dbReference type="KEGG" id="ptv:AA957_00375"/>
<dbReference type="InterPro" id="IPR004839">
    <property type="entry name" value="Aminotransferase_I/II_large"/>
</dbReference>
<dbReference type="Gene3D" id="3.40.640.10">
    <property type="entry name" value="Type I PLP-dependent aspartate aminotransferase-like (Major domain)"/>
    <property type="match status" value="1"/>
</dbReference>
<dbReference type="InterPro" id="IPR015424">
    <property type="entry name" value="PyrdxlP-dep_Trfase"/>
</dbReference>
<reference evidence="7 8" key="1">
    <citation type="journal article" date="2015" name="Genome Announc.">
        <title>Complete Genome Sequence of the Rhizobacterium Pseudomonas trivialis Strain IHBB745 with Multiple Plant Growth-Promoting Activities and Tolerance to Desiccation and Alkalinity.</title>
        <authorList>
            <person name="Gulati A."/>
            <person name="Swarnkar M.K."/>
            <person name="Vyas P."/>
            <person name="Rahi P."/>
            <person name="Thakur R."/>
            <person name="Thakur N."/>
            <person name="Singh A.K."/>
        </authorList>
    </citation>
    <scope>NUCLEOTIDE SEQUENCE [LARGE SCALE GENOMIC DNA]</scope>
    <source>
        <strain evidence="8">745</strain>
    </source>
</reference>
<dbReference type="SMART" id="SM00345">
    <property type="entry name" value="HTH_GNTR"/>
    <property type="match status" value="1"/>
</dbReference>
<dbReference type="AlphaFoldDB" id="A0A0H5A547"/>
<dbReference type="PROSITE" id="PS50949">
    <property type="entry name" value="HTH_GNTR"/>
    <property type="match status" value="1"/>
</dbReference>
<comment type="similarity">
    <text evidence="1">In the C-terminal section; belongs to the class-I pyridoxal-phosphate-dependent aminotransferase family.</text>
</comment>
<evidence type="ECO:0000256" key="3">
    <source>
        <dbReference type="ARBA" id="ARBA00023015"/>
    </source>
</evidence>
<dbReference type="CDD" id="cd00609">
    <property type="entry name" value="AAT_like"/>
    <property type="match status" value="1"/>
</dbReference>
<dbReference type="Pfam" id="PF00155">
    <property type="entry name" value="Aminotran_1_2"/>
    <property type="match status" value="1"/>
</dbReference>
<dbReference type="GO" id="GO:0030170">
    <property type="term" value="F:pyridoxal phosphate binding"/>
    <property type="evidence" value="ECO:0007669"/>
    <property type="project" value="InterPro"/>
</dbReference>
<sequence>MILRGERRADFAYQAVYRYMINLINDVSTDARVKLPSLRQLAGRLNVSISTVQYAYSLLEKEGRVYSVAKSGYYAWPMSVNPLAWAAGDLLDRLYAAARRPGMVVLSGDEPALLASLDSNLLRLERELVRQYPQHLQPWSQPCGVWELRAALAARYTSSPTRCWHADDVYIGADLRGVLDILIDVLGLRGTAVIVESPCDWLVLRLLQDAGVRIIELPWTLQGRLDLVTLDQLLCDEPVHLVLLSSAVSLPAGVAMPTQDRLAVAQMLDQYGCWLLENDTYGELGFTEPQAALRELVNPERLMVFSSFEKVLGSEAPYGYLLSRRMSSELQRQFLLRSFRLSSIRQRAIARLYQSGRIDQHLHTLHLQLRQQAEDMRQRLDQHLGDQVAYRAPMAGATFWLGATKPVDMRQVFQRLLAQQVVIAPGELFSVSGLHQQNLRLSYAFHGQPDLDIALAAISEALHQAQTG</sequence>
<dbReference type="InterPro" id="IPR036390">
    <property type="entry name" value="WH_DNA-bd_sf"/>
</dbReference>
<dbReference type="OrthoDB" id="7016788at2"/>
<reference evidence="8" key="2">
    <citation type="submission" date="2015-05" db="EMBL/GenBank/DDBJ databases">
        <authorList>
            <person name="Swarnkar M.K."/>
            <person name="Vyas P."/>
            <person name="Rahi P."/>
            <person name="Thakur R."/>
            <person name="Thakur N."/>
            <person name="Singh A.K."/>
            <person name="Gulati A."/>
        </authorList>
    </citation>
    <scope>NUCLEOTIDE SEQUENCE [LARGE SCALE GENOMIC DNA]</scope>
    <source>
        <strain evidence="8">745</strain>
    </source>
</reference>
<accession>A0A0H5A547</accession>
<keyword evidence="3" id="KW-0805">Transcription regulation</keyword>
<keyword evidence="4" id="KW-0238">DNA-binding</keyword>
<protein>
    <submittedName>
        <fullName evidence="7">GntR family transcriptional regulator</fullName>
    </submittedName>
</protein>